<keyword evidence="3" id="KW-1185">Reference proteome</keyword>
<evidence type="ECO:0000259" key="1">
    <source>
        <dbReference type="PROSITE" id="PS51186"/>
    </source>
</evidence>
<dbReference type="AlphaFoldDB" id="A0ABD3FV42"/>
<dbReference type="Proteomes" id="UP001632037">
    <property type="component" value="Unassembled WGS sequence"/>
</dbReference>
<dbReference type="Pfam" id="PF00583">
    <property type="entry name" value="Acetyltransf_1"/>
    <property type="match status" value="1"/>
</dbReference>
<sequence>MKPHNTLLLAVSTQDAAVHGYILFRRNGAEGHIDRVAVAENHRRQGVGRCLLQAAIATLQTNRAMKLVLEADTINVGAIALYESQGFKRTTIRVDYYKPGRDALLLELQL</sequence>
<dbReference type="SUPFAM" id="SSF55729">
    <property type="entry name" value="Acyl-CoA N-acyltransferases (Nat)"/>
    <property type="match status" value="1"/>
</dbReference>
<reference evidence="2 3" key="1">
    <citation type="submission" date="2024-09" db="EMBL/GenBank/DDBJ databases">
        <title>Genome sequencing and assembly of Phytophthora oleae, isolate VK10A, causative agent of rot of olive drupes.</title>
        <authorList>
            <person name="Conti Taguali S."/>
            <person name="Riolo M."/>
            <person name="La Spada F."/>
            <person name="Cacciola S.O."/>
            <person name="Dionisio G."/>
        </authorList>
    </citation>
    <scope>NUCLEOTIDE SEQUENCE [LARGE SCALE GENOMIC DNA]</scope>
    <source>
        <strain evidence="2 3">VK10A</strain>
    </source>
</reference>
<evidence type="ECO:0000313" key="3">
    <source>
        <dbReference type="Proteomes" id="UP001632037"/>
    </source>
</evidence>
<dbReference type="PROSITE" id="PS51186">
    <property type="entry name" value="GNAT"/>
    <property type="match status" value="1"/>
</dbReference>
<dbReference type="CDD" id="cd04301">
    <property type="entry name" value="NAT_SF"/>
    <property type="match status" value="1"/>
</dbReference>
<feature type="domain" description="N-acetyltransferase" evidence="1">
    <location>
        <begin position="1"/>
        <end position="110"/>
    </location>
</feature>
<dbReference type="PANTHER" id="PTHR47542">
    <property type="entry name" value="ACYL-COA N-ACYLTRANSFERASES (NAT) SUPERFAMILY PROTEIN"/>
    <property type="match status" value="1"/>
</dbReference>
<dbReference type="EMBL" id="JBIMZQ010000008">
    <property type="protein sequence ID" value="KAL3669545.1"/>
    <property type="molecule type" value="Genomic_DNA"/>
</dbReference>
<name>A0ABD3FV42_9STRA</name>
<dbReference type="Gene3D" id="3.40.630.30">
    <property type="match status" value="1"/>
</dbReference>
<evidence type="ECO:0000313" key="2">
    <source>
        <dbReference type="EMBL" id="KAL3669545.1"/>
    </source>
</evidence>
<dbReference type="PANTHER" id="PTHR47542:SF2">
    <property type="entry name" value="ACYL-COA N-ACYLTRANSFERASES (NAT) SUPERFAMILY PROTEIN"/>
    <property type="match status" value="1"/>
</dbReference>
<accession>A0ABD3FV42</accession>
<protein>
    <recommendedName>
        <fullName evidence="1">N-acetyltransferase domain-containing protein</fullName>
    </recommendedName>
</protein>
<organism evidence="2 3">
    <name type="scientific">Phytophthora oleae</name>
    <dbReference type="NCBI Taxonomy" id="2107226"/>
    <lineage>
        <taxon>Eukaryota</taxon>
        <taxon>Sar</taxon>
        <taxon>Stramenopiles</taxon>
        <taxon>Oomycota</taxon>
        <taxon>Peronosporomycetes</taxon>
        <taxon>Peronosporales</taxon>
        <taxon>Peronosporaceae</taxon>
        <taxon>Phytophthora</taxon>
    </lineage>
</organism>
<dbReference type="InterPro" id="IPR016181">
    <property type="entry name" value="Acyl_CoA_acyltransferase"/>
</dbReference>
<comment type="caution">
    <text evidence="2">The sequence shown here is derived from an EMBL/GenBank/DDBJ whole genome shotgun (WGS) entry which is preliminary data.</text>
</comment>
<dbReference type="InterPro" id="IPR000182">
    <property type="entry name" value="GNAT_dom"/>
</dbReference>
<proteinExistence type="predicted"/>
<gene>
    <name evidence="2" type="ORF">V7S43_004932</name>
</gene>